<evidence type="ECO:0000313" key="2">
    <source>
        <dbReference type="Proteomes" id="UP000740926"/>
    </source>
</evidence>
<dbReference type="Proteomes" id="UP000740926">
    <property type="component" value="Unassembled WGS sequence"/>
</dbReference>
<proteinExistence type="predicted"/>
<protein>
    <submittedName>
        <fullName evidence="1">Uncharacterized protein</fullName>
    </submittedName>
</protein>
<comment type="caution">
    <text evidence="1">The sequence shown here is derived from an EMBL/GenBank/DDBJ whole genome shotgun (WGS) entry which is preliminary data.</text>
</comment>
<evidence type="ECO:0000313" key="1">
    <source>
        <dbReference type="EMBL" id="KAG1538759.1"/>
    </source>
</evidence>
<gene>
    <name evidence="1" type="ORF">G6F50_014618</name>
</gene>
<dbReference type="AlphaFoldDB" id="A0A9P6Y4V5"/>
<reference evidence="1 2" key="1">
    <citation type="journal article" date="2020" name="Microb. Genom.">
        <title>Genetic diversity of clinical and environmental Mucorales isolates obtained from an investigation of mucormycosis cases among solid organ transplant recipients.</title>
        <authorList>
            <person name="Nguyen M.H."/>
            <person name="Kaul D."/>
            <person name="Muto C."/>
            <person name="Cheng S.J."/>
            <person name="Richter R.A."/>
            <person name="Bruno V.M."/>
            <person name="Liu G."/>
            <person name="Beyhan S."/>
            <person name="Sundermann A.J."/>
            <person name="Mounaud S."/>
            <person name="Pasculle A.W."/>
            <person name="Nierman W.C."/>
            <person name="Driscoll E."/>
            <person name="Cumbie R."/>
            <person name="Clancy C.J."/>
            <person name="Dupont C.L."/>
        </authorList>
    </citation>
    <scope>NUCLEOTIDE SEQUENCE [LARGE SCALE GENOMIC DNA]</scope>
    <source>
        <strain evidence="1 2">GL24</strain>
    </source>
</reference>
<dbReference type="EMBL" id="JAANIU010007168">
    <property type="protein sequence ID" value="KAG1538759.1"/>
    <property type="molecule type" value="Genomic_DNA"/>
</dbReference>
<accession>A0A9P6Y4V5</accession>
<name>A0A9P6Y4V5_9FUNG</name>
<keyword evidence="2" id="KW-1185">Reference proteome</keyword>
<sequence length="152" mass="15085">MRAIHGRFPGRALAAPQVHAVAEVEGNLAAAAVAAAHLAADHRFGQAQAGVATGHRQAGQLIGSCGADLGLGLAQACIGGIKARVAGEAFSDQRVQLRVAQCLPPVLRRETGGAQVGVGQGTFAVQAVHLKHVALRGAAAAAGAGGQGQGQR</sequence>
<organism evidence="1 2">
    <name type="scientific">Rhizopus delemar</name>
    <dbReference type="NCBI Taxonomy" id="936053"/>
    <lineage>
        <taxon>Eukaryota</taxon>
        <taxon>Fungi</taxon>
        <taxon>Fungi incertae sedis</taxon>
        <taxon>Mucoromycota</taxon>
        <taxon>Mucoromycotina</taxon>
        <taxon>Mucoromycetes</taxon>
        <taxon>Mucorales</taxon>
        <taxon>Mucorineae</taxon>
        <taxon>Rhizopodaceae</taxon>
        <taxon>Rhizopus</taxon>
    </lineage>
</organism>